<keyword evidence="1" id="KW-0614">Plasmid</keyword>
<dbReference type="Proteomes" id="UP000005522">
    <property type="component" value="Plasmid megap mpAca1.1"/>
</dbReference>
<evidence type="ECO:0000313" key="2">
    <source>
        <dbReference type="Proteomes" id="UP000005522"/>
    </source>
</evidence>
<protein>
    <submittedName>
        <fullName evidence="1">Uncharacterized protein</fullName>
    </submittedName>
</protein>
<geneLocation type="plasmid" evidence="2">
    <name>megaPlasmid mpAca1.1</name>
</geneLocation>
<evidence type="ECO:0000313" key="1">
    <source>
        <dbReference type="EMBL" id="AIA56780.1"/>
    </source>
</evidence>
<gene>
    <name evidence="1" type="ORF">Acaty_m0207</name>
</gene>
<accession>A0A059ZZ51</accession>
<organism evidence="1 2">
    <name type="scientific">Acidithiobacillus caldus (strain ATCC 51756 / DSM 8584 / KU)</name>
    <dbReference type="NCBI Taxonomy" id="637389"/>
    <lineage>
        <taxon>Bacteria</taxon>
        <taxon>Pseudomonadati</taxon>
        <taxon>Pseudomonadota</taxon>
        <taxon>Acidithiobacillia</taxon>
        <taxon>Acidithiobacillales</taxon>
        <taxon>Acidithiobacillaceae</taxon>
        <taxon>Acidithiobacillus</taxon>
    </lineage>
</organism>
<sequence length="75" mass="7613">MFVLPQLALSYPEPVGFVGGSVADARNLMNGVGQAGRQDPPQAAAKLVKTSALAADAAQCLLDAGSTDQDALEGR</sequence>
<proteinExistence type="predicted"/>
<dbReference type="KEGG" id="acz:Acaty_m0207"/>
<dbReference type="EMBL" id="CP005987">
    <property type="protein sequence ID" value="AIA56780.1"/>
    <property type="molecule type" value="Genomic_DNA"/>
</dbReference>
<dbReference type="AlphaFoldDB" id="A0A059ZZ51"/>
<dbReference type="HOGENOM" id="CLU_2662671_0_0_6"/>
<reference evidence="1 2" key="1">
    <citation type="journal article" date="2009" name="J. Bacteriol.">
        <title>Draft genome sequence of the extremely acidophilic bacterium Acidithiobacillus caldus ATCC 51756 reveals metabolic versatility in the genus Acidithiobacillus.</title>
        <authorList>
            <person name="Valdes J."/>
            <person name="Quatrini R."/>
            <person name="Hallberg K."/>
            <person name="Dopson M."/>
            <person name="Valenzuela P.D."/>
            <person name="Holmes D.S."/>
        </authorList>
    </citation>
    <scope>NUCLEOTIDE SEQUENCE [LARGE SCALE GENOMIC DNA]</scope>
    <source>
        <strain evidence="2">ATCC 51756 / DSM 8584 / KU</strain>
        <plasmid evidence="2">megaPlasmid mpAca1.1</plasmid>
    </source>
</reference>
<name>A0A059ZZ51_ACICK</name>